<accession>H5X9D5</accession>
<reference evidence="3 4" key="1">
    <citation type="journal article" date="2012" name="Stand. Genomic Sci.">
        <title>Genome sequence of the ocean sediment bacterium Saccharomonospora marina type strain (XMU15(T)).</title>
        <authorList>
            <person name="Klenk H.P."/>
            <person name="Lu M."/>
            <person name="Lucas S."/>
            <person name="Lapidus A."/>
            <person name="Copeland A."/>
            <person name="Pitluck S."/>
            <person name="Goodwin L.A."/>
            <person name="Han C."/>
            <person name="Tapia R."/>
            <person name="Brambilla E.M."/>
            <person name="Potter G."/>
            <person name="Land M."/>
            <person name="Ivanova N."/>
            <person name="Rohde M."/>
            <person name="Goker M."/>
            <person name="Detter J.C."/>
            <person name="Li W.J."/>
            <person name="Kyrpides N.C."/>
            <person name="Woyke T."/>
        </authorList>
    </citation>
    <scope>NUCLEOTIDE SEQUENCE [LARGE SCALE GENOMIC DNA]</scope>
    <source>
        <strain evidence="3 4">XMU15</strain>
    </source>
</reference>
<evidence type="ECO:0000313" key="3">
    <source>
        <dbReference type="EMBL" id="EHR50300.1"/>
    </source>
</evidence>
<evidence type="ECO:0000313" key="4">
    <source>
        <dbReference type="Proteomes" id="UP000004926"/>
    </source>
</evidence>
<dbReference type="InterPro" id="IPR016039">
    <property type="entry name" value="Thiolase-like"/>
</dbReference>
<dbReference type="EMBL" id="CM001439">
    <property type="protein sequence ID" value="EHR50300.1"/>
    <property type="molecule type" value="Genomic_DNA"/>
</dbReference>
<feature type="domain" description="Thiolase C-terminal" evidence="2">
    <location>
        <begin position="256"/>
        <end position="395"/>
    </location>
</feature>
<dbReference type="GO" id="GO:0016747">
    <property type="term" value="F:acyltransferase activity, transferring groups other than amino-acyl groups"/>
    <property type="evidence" value="ECO:0007669"/>
    <property type="project" value="InterPro"/>
</dbReference>
<evidence type="ECO:0000259" key="2">
    <source>
        <dbReference type="Pfam" id="PF22691"/>
    </source>
</evidence>
<dbReference type="Proteomes" id="UP000004926">
    <property type="component" value="Chromosome"/>
</dbReference>
<name>H5X9D5_9PSEU</name>
<dbReference type="STRING" id="882083.SacmaDRAFT_2044"/>
<dbReference type="CDD" id="cd00829">
    <property type="entry name" value="SCP-x_thiolase"/>
    <property type="match status" value="1"/>
</dbReference>
<keyword evidence="4" id="KW-1185">Reference proteome</keyword>
<dbReference type="Gene3D" id="3.40.47.10">
    <property type="match status" value="1"/>
</dbReference>
<sequence>MGLRGTAAIVGFHELPARRRQDGPAMSTLEQWATLSAAVLADAGIDPGRVGGLVAHGLAESKLFVPATLSEYLGIPLGFGEVVDLGGATSAGMVWRAAAAVELGLCEAVLAVVPGSRPPASTRNPPPEPGYLGASSGEYGSPQAEFEIPYGNLGQNAPYAQIAQRYAAEFGYDPRATAKIAVDQRANACAHPGAVFHGKPLTIADVLDSPVIAEPLHLLEIVLPVQGGAAVLVANADVARSGRNRPVWIKGFGEQVSFKTPTYAQDMVRSPIAASARRAFEMAGVDRAEIDVASIYDCYTITVLMSLEDAGFCEKGTGMRWIAEHDLTFRGDFPLNTAGGQLSFGQAGMAGGMHHVCDAVRQLMGRAGEAQVPGADTAFVTGTGGIMSEQVALVLRGE</sequence>
<dbReference type="eggNOG" id="COG0183">
    <property type="taxonomic scope" value="Bacteria"/>
</dbReference>
<dbReference type="PANTHER" id="PTHR42870:SF1">
    <property type="entry name" value="NON-SPECIFIC LIPID-TRANSFER PROTEIN-LIKE 2"/>
    <property type="match status" value="1"/>
</dbReference>
<dbReference type="SUPFAM" id="SSF53901">
    <property type="entry name" value="Thiolase-like"/>
    <property type="match status" value="2"/>
</dbReference>
<dbReference type="RefSeq" id="WP_009153685.1">
    <property type="nucleotide sequence ID" value="NZ_CM001439.1"/>
</dbReference>
<dbReference type="OrthoDB" id="9785768at2"/>
<dbReference type="PANTHER" id="PTHR42870">
    <property type="entry name" value="ACETYL-COA C-ACETYLTRANSFERASE"/>
    <property type="match status" value="1"/>
</dbReference>
<evidence type="ECO:0000256" key="1">
    <source>
        <dbReference type="SAM" id="MobiDB-lite"/>
    </source>
</evidence>
<dbReference type="AlphaFoldDB" id="H5X9D5"/>
<dbReference type="PIRSF" id="PIRSF000429">
    <property type="entry name" value="Ac-CoA_Ac_transf"/>
    <property type="match status" value="1"/>
</dbReference>
<feature type="region of interest" description="Disordered" evidence="1">
    <location>
        <begin position="116"/>
        <end position="136"/>
    </location>
</feature>
<organism evidence="3 4">
    <name type="scientific">Saccharomonospora marina XMU15</name>
    <dbReference type="NCBI Taxonomy" id="882083"/>
    <lineage>
        <taxon>Bacteria</taxon>
        <taxon>Bacillati</taxon>
        <taxon>Actinomycetota</taxon>
        <taxon>Actinomycetes</taxon>
        <taxon>Pseudonocardiales</taxon>
        <taxon>Pseudonocardiaceae</taxon>
        <taxon>Saccharomonospora</taxon>
    </lineage>
</organism>
<keyword evidence="3" id="KW-0808">Transferase</keyword>
<dbReference type="InterPro" id="IPR002155">
    <property type="entry name" value="Thiolase"/>
</dbReference>
<protein>
    <submittedName>
        <fullName evidence="3">Acetyl-CoA acetyltransferase</fullName>
    </submittedName>
</protein>
<dbReference type="Pfam" id="PF22691">
    <property type="entry name" value="Thiolase_C_1"/>
    <property type="match status" value="1"/>
</dbReference>
<dbReference type="InterPro" id="IPR055140">
    <property type="entry name" value="Thiolase_C_2"/>
</dbReference>
<proteinExistence type="predicted"/>
<gene>
    <name evidence="3" type="ORF">SacmaDRAFT_2044</name>
</gene>
<dbReference type="HOGENOM" id="CLU_035425_2_1_11"/>